<dbReference type="STRING" id="643562.Daes_1115"/>
<dbReference type="Pfam" id="PF07195">
    <property type="entry name" value="FliD_C"/>
    <property type="match status" value="1"/>
</dbReference>
<evidence type="ECO:0000256" key="5">
    <source>
        <dbReference type="RuleBase" id="RU362066"/>
    </source>
</evidence>
<dbReference type="PANTHER" id="PTHR30288:SF0">
    <property type="entry name" value="FLAGELLAR HOOK-ASSOCIATED PROTEIN 2"/>
    <property type="match status" value="1"/>
</dbReference>
<evidence type="ECO:0000313" key="9">
    <source>
        <dbReference type="Proteomes" id="UP000002191"/>
    </source>
</evidence>
<keyword evidence="4 5" id="KW-0975">Bacterial flagellum</keyword>
<comment type="function">
    <text evidence="5">Required for morphogenesis and for the elongation of the flagellar filament by facilitating polymerization of the flagellin monomers at the tip of growing filament. Forms a capping structure, which prevents flagellin subunits (transported through the central channel of the flagellum) from leaking out without polymerization at the distal end.</text>
</comment>
<reference evidence="9" key="1">
    <citation type="submission" date="2010-12" db="EMBL/GenBank/DDBJ databases">
        <title>Complete sequence of Desulfovibrio aespoeensis Aspo-2.</title>
        <authorList>
            <consortium name="US DOE Joint Genome Institute"/>
            <person name="Lucas S."/>
            <person name="Copeland A."/>
            <person name="Lapidus A."/>
            <person name="Cheng J.-F."/>
            <person name="Goodwin L."/>
            <person name="Pitluck S."/>
            <person name="Chertkov O."/>
            <person name="Misra M."/>
            <person name="Detter J.C."/>
            <person name="Han C."/>
            <person name="Tapia R."/>
            <person name="Land M."/>
            <person name="Hauser L."/>
            <person name="Kyrpides N."/>
            <person name="Ivanova N."/>
            <person name="Ovchinnikova G."/>
            <person name="Pedersen K."/>
            <person name="Jagevall S."/>
            <person name="Hazen T."/>
            <person name="Woyke T."/>
        </authorList>
    </citation>
    <scope>NUCLEOTIDE SEQUENCE [LARGE SCALE GENOMIC DNA]</scope>
    <source>
        <strain evidence="9">ATCC 700646 / DSM 10631 / Aspo-2</strain>
    </source>
</reference>
<evidence type="ECO:0000256" key="2">
    <source>
        <dbReference type="ARBA" id="ARBA00011255"/>
    </source>
</evidence>
<organism evidence="8 9">
    <name type="scientific">Pseudodesulfovibrio aespoeensis (strain ATCC 700646 / DSM 10631 / Aspo-2)</name>
    <name type="common">Desulfovibrio aespoeensis</name>
    <dbReference type="NCBI Taxonomy" id="643562"/>
    <lineage>
        <taxon>Bacteria</taxon>
        <taxon>Pseudomonadati</taxon>
        <taxon>Thermodesulfobacteriota</taxon>
        <taxon>Desulfovibrionia</taxon>
        <taxon>Desulfovibrionales</taxon>
        <taxon>Desulfovibrionaceae</taxon>
    </lineage>
</organism>
<comment type="subcellular location">
    <subcellularLocation>
        <location evidence="5">Secreted</location>
    </subcellularLocation>
    <subcellularLocation>
        <location evidence="5">Bacterial flagellum</location>
    </subcellularLocation>
</comment>
<dbReference type="RefSeq" id="WP_013514062.1">
    <property type="nucleotide sequence ID" value="NC_014844.1"/>
</dbReference>
<dbReference type="InterPro" id="IPR010810">
    <property type="entry name" value="Flagellin_hook_IN_motif"/>
</dbReference>
<dbReference type="GO" id="GO:0009421">
    <property type="term" value="C:bacterial-type flagellum filament cap"/>
    <property type="evidence" value="ECO:0007669"/>
    <property type="project" value="InterPro"/>
</dbReference>
<dbReference type="InterPro" id="IPR010809">
    <property type="entry name" value="FliD_C"/>
</dbReference>
<evidence type="ECO:0000259" key="6">
    <source>
        <dbReference type="Pfam" id="PF02465"/>
    </source>
</evidence>
<dbReference type="AlphaFoldDB" id="E6VTF4"/>
<dbReference type="Pfam" id="PF07196">
    <property type="entry name" value="Flagellin_IN"/>
    <property type="match status" value="1"/>
</dbReference>
<dbReference type="GO" id="GO:0007155">
    <property type="term" value="P:cell adhesion"/>
    <property type="evidence" value="ECO:0007669"/>
    <property type="project" value="InterPro"/>
</dbReference>
<dbReference type="EMBL" id="CP002431">
    <property type="protein sequence ID" value="ADU62131.1"/>
    <property type="molecule type" value="Genomic_DNA"/>
</dbReference>
<keyword evidence="8" id="KW-0969">Cilium</keyword>
<keyword evidence="8" id="KW-0966">Cell projection</keyword>
<dbReference type="GO" id="GO:0009424">
    <property type="term" value="C:bacterial-type flagellum hook"/>
    <property type="evidence" value="ECO:0007669"/>
    <property type="project" value="UniProtKB-UniRule"/>
</dbReference>
<dbReference type="Pfam" id="PF02465">
    <property type="entry name" value="FliD_N"/>
    <property type="match status" value="1"/>
</dbReference>
<evidence type="ECO:0000256" key="4">
    <source>
        <dbReference type="ARBA" id="ARBA00023143"/>
    </source>
</evidence>
<dbReference type="PANTHER" id="PTHR30288">
    <property type="entry name" value="FLAGELLAR CAP/ASSEMBLY PROTEIN FLID"/>
    <property type="match status" value="1"/>
</dbReference>
<name>E6VTF4_PSEA9</name>
<proteinExistence type="inferred from homology"/>
<evidence type="ECO:0000256" key="3">
    <source>
        <dbReference type="ARBA" id="ARBA00023054"/>
    </source>
</evidence>
<evidence type="ECO:0000256" key="1">
    <source>
        <dbReference type="ARBA" id="ARBA00009764"/>
    </source>
</evidence>
<keyword evidence="5" id="KW-0964">Secreted</keyword>
<sequence length="569" mass="60260">MGYVSSLSSDVISYQTVSLSGEVTFAGLGNGTDFEEIIEATISGESYRKEAYEADKEETEYIIDLLEQLDTELQTLSETLEDMGSFLVQDAVCSGDGVEATITGEAATGSHTVIVGQVAQGDVWAFTDLGYASSDETVTTTATTLELTYAGETISIDIAAGTTLDGLVSTVNSSASARDKVTASLVNDGSNYYFVLTGADTGADNAVTVADTGDLTGWDASGFTNTQTACNARLKVDGFPTGADSWIQRSTNTIDDVITGMTLELTDTTGDDGLRITVGVDTDAIVEQVEDFVTAMNEIIYTMQVLTGRVEGDDEDSYTVDNYAMDLMYSQIKNTLSSGVLGFARYTEEDGGDVYNALSQIGISTNDDEGSDSFGQLLLDTDELSEALANDPKAVASLFSTSFTGESDSDDFIVNSVIKGMTPAGEHTVEYTVENGVLVSASIDGQEASIDGEWSIVGTGSKSVGLSITVTNQTDGTHSGTARVKQGKIDQLIDDLAAMTSADSGTLTILIENYKERLTSLDNQIYNEEKRLDQLGISLTRKYAALDAILSEYSSLATTLESLLESLSS</sequence>
<reference evidence="8 9" key="2">
    <citation type="journal article" date="2014" name="Genome Announc.">
        <title>Complete Genome Sequence of the Subsurface, Mesophilic Sulfate-Reducing Bacterium Desulfovibrio aespoeensis Aspo-2.</title>
        <authorList>
            <person name="Pedersen K."/>
            <person name="Bengtsson A."/>
            <person name="Edlund J."/>
            <person name="Rabe L."/>
            <person name="Hazen T."/>
            <person name="Chakraborty R."/>
            <person name="Goodwin L."/>
            <person name="Shapiro N."/>
        </authorList>
    </citation>
    <scope>NUCLEOTIDE SEQUENCE [LARGE SCALE GENOMIC DNA]</scope>
    <source>
        <strain evidence="9">ATCC 700646 / DSM 10631 / Aspo-2</strain>
    </source>
</reference>
<dbReference type="eggNOG" id="COG1345">
    <property type="taxonomic scope" value="Bacteria"/>
</dbReference>
<comment type="similarity">
    <text evidence="1 5">Belongs to the FliD family.</text>
</comment>
<dbReference type="InterPro" id="IPR040026">
    <property type="entry name" value="FliD"/>
</dbReference>
<dbReference type="OrthoDB" id="5484186at2"/>
<protein>
    <recommendedName>
        <fullName evidence="5">Flagellar hook-associated protein 2</fullName>
        <shortName evidence="5">HAP2</shortName>
    </recommendedName>
    <alternativeName>
        <fullName evidence="5">Flagellar cap protein</fullName>
    </alternativeName>
</protein>
<evidence type="ECO:0000313" key="8">
    <source>
        <dbReference type="EMBL" id="ADU62131.1"/>
    </source>
</evidence>
<feature type="domain" description="Flagellar hook-associated protein 2 C-terminal" evidence="7">
    <location>
        <begin position="229"/>
        <end position="553"/>
    </location>
</feature>
<accession>E6VTF4</accession>
<feature type="domain" description="Flagellar hook-associated protein 2 N-terminal" evidence="6">
    <location>
        <begin position="31"/>
        <end position="121"/>
    </location>
</feature>
<evidence type="ECO:0000259" key="7">
    <source>
        <dbReference type="Pfam" id="PF07195"/>
    </source>
</evidence>
<keyword evidence="8" id="KW-0282">Flagellum</keyword>
<keyword evidence="9" id="KW-1185">Reference proteome</keyword>
<gene>
    <name evidence="8" type="ordered locus">Daes_1115</name>
</gene>
<dbReference type="GO" id="GO:0005576">
    <property type="term" value="C:extracellular region"/>
    <property type="evidence" value="ECO:0007669"/>
    <property type="project" value="UniProtKB-SubCell"/>
</dbReference>
<dbReference type="InterPro" id="IPR003481">
    <property type="entry name" value="FliD_N"/>
</dbReference>
<dbReference type="GO" id="GO:0071973">
    <property type="term" value="P:bacterial-type flagellum-dependent cell motility"/>
    <property type="evidence" value="ECO:0007669"/>
    <property type="project" value="TreeGrafter"/>
</dbReference>
<dbReference type="KEGG" id="das:Daes_1115"/>
<comment type="subunit">
    <text evidence="2 5">Homopentamer.</text>
</comment>
<dbReference type="HOGENOM" id="CLU_015182_1_0_7"/>
<dbReference type="Proteomes" id="UP000002191">
    <property type="component" value="Chromosome"/>
</dbReference>
<keyword evidence="3" id="KW-0175">Coiled coil</keyword>